<sequence>MFKAGDVVRYYYLWHEQARKGEHSGRKVRPSCVMVKTEKHLFLFPITSQEPVNLQFSLKVPEIECKRVGLQKQSWVRVDEFNVVSCESLFDFEDLKPQGRFSLAFMRKIALKIKEVKAIKPLGKVSRD</sequence>
<evidence type="ECO:0008006" key="3">
    <source>
        <dbReference type="Google" id="ProtNLM"/>
    </source>
</evidence>
<gene>
    <name evidence="1" type="ORF">CEV08_07840</name>
</gene>
<protein>
    <recommendedName>
        <fullName evidence="3">Type II toxin-antitoxin system PemK/MazF family toxin</fullName>
    </recommendedName>
</protein>
<reference evidence="1 2" key="1">
    <citation type="submission" date="2017-06" db="EMBL/GenBank/DDBJ databases">
        <title>Draft genome of Bartonella tribocorum C635.</title>
        <authorList>
            <person name="Hadjadj L."/>
            <person name="Jiyipong T."/>
            <person name="Diene S.M."/>
            <person name="Morand S."/>
            <person name="Rolain J.-M."/>
        </authorList>
    </citation>
    <scope>NUCLEOTIDE SEQUENCE [LARGE SCALE GENOMIC DNA]</scope>
    <source>
        <strain evidence="1 2">C635</strain>
    </source>
</reference>
<evidence type="ECO:0000313" key="1">
    <source>
        <dbReference type="EMBL" id="PIT68612.1"/>
    </source>
</evidence>
<name>A0A2M6UR11_9HYPH</name>
<comment type="caution">
    <text evidence="1">The sequence shown here is derived from an EMBL/GenBank/DDBJ whole genome shotgun (WGS) entry which is preliminary data.</text>
</comment>
<organism evidence="1 2">
    <name type="scientific">Bartonella tribocorum</name>
    <dbReference type="NCBI Taxonomy" id="85701"/>
    <lineage>
        <taxon>Bacteria</taxon>
        <taxon>Pseudomonadati</taxon>
        <taxon>Pseudomonadota</taxon>
        <taxon>Alphaproteobacteria</taxon>
        <taxon>Hyphomicrobiales</taxon>
        <taxon>Bartonellaceae</taxon>
        <taxon>Bartonella</taxon>
    </lineage>
</organism>
<dbReference type="OrthoDB" id="7432864at2"/>
<dbReference type="EMBL" id="NJPP01000035">
    <property type="protein sequence ID" value="PIT68612.1"/>
    <property type="molecule type" value="Genomic_DNA"/>
</dbReference>
<proteinExistence type="predicted"/>
<evidence type="ECO:0000313" key="2">
    <source>
        <dbReference type="Proteomes" id="UP000230791"/>
    </source>
</evidence>
<dbReference type="RefSeq" id="WP_100131095.1">
    <property type="nucleotide sequence ID" value="NZ_CADDYJ010000013.1"/>
</dbReference>
<accession>A0A2M6UR11</accession>
<dbReference type="AlphaFoldDB" id="A0A2M6UR11"/>
<dbReference type="Proteomes" id="UP000230791">
    <property type="component" value="Unassembled WGS sequence"/>
</dbReference>